<organism evidence="2 3">
    <name type="scientific">Pleurostoma richardsiae</name>
    <dbReference type="NCBI Taxonomy" id="41990"/>
    <lineage>
        <taxon>Eukaryota</taxon>
        <taxon>Fungi</taxon>
        <taxon>Dikarya</taxon>
        <taxon>Ascomycota</taxon>
        <taxon>Pezizomycotina</taxon>
        <taxon>Sordariomycetes</taxon>
        <taxon>Sordariomycetidae</taxon>
        <taxon>Calosphaeriales</taxon>
        <taxon>Pleurostomataceae</taxon>
        <taxon>Pleurostoma</taxon>
    </lineage>
</organism>
<feature type="region of interest" description="Disordered" evidence="1">
    <location>
        <begin position="1"/>
        <end position="51"/>
    </location>
</feature>
<comment type="caution">
    <text evidence="2">The sequence shown here is derived from an EMBL/GenBank/DDBJ whole genome shotgun (WGS) entry which is preliminary data.</text>
</comment>
<feature type="compositionally biased region" description="Low complexity" evidence="1">
    <location>
        <begin position="1"/>
        <end position="17"/>
    </location>
</feature>
<accession>A0AA38S3E0</accession>
<feature type="compositionally biased region" description="Polar residues" evidence="1">
    <location>
        <begin position="309"/>
        <end position="328"/>
    </location>
</feature>
<protein>
    <submittedName>
        <fullName evidence="2">Uncharacterized protein</fullName>
    </submittedName>
</protein>
<gene>
    <name evidence="2" type="ORF">NKR23_g4886</name>
</gene>
<name>A0AA38S3E0_9PEZI</name>
<dbReference type="Proteomes" id="UP001174694">
    <property type="component" value="Unassembled WGS sequence"/>
</dbReference>
<keyword evidence="3" id="KW-1185">Reference proteome</keyword>
<sequence>MNQPGAPGQAAPDPGNAHPNQPGGGAPRPPTMYKPEAMRQMPFLSEEEKQKYERGLRQLWTIFENSPQGSKEQIDSRRKIMDFSAMLLGKLRQRRQSVGPPGQPDGANQQQQPQPQPAAQGQPAGNIQVPNVPAPAAGAGANPQGDRPGTAHAPAVPGANGSHPPPQYPESIMRHVNQMTYHPPPHYADKSPEMIQKWQTEMKTRYAKALMQMSSTGEQVKKIELHIKERADRGQPLNDAEKKGLEDRKAQFQKGWGEAHKFVDQFRKQQEALSKGAGLNAGTAPRPQAGQPGNVNANQGVRPGPSPQQPGQVNAQSNPLQTSQSQMNAAIEAAKNQQLAAANRMTGANAITSHCSTPGAAN</sequence>
<dbReference type="AlphaFoldDB" id="A0AA38S3E0"/>
<evidence type="ECO:0000256" key="1">
    <source>
        <dbReference type="SAM" id="MobiDB-lite"/>
    </source>
</evidence>
<evidence type="ECO:0000313" key="3">
    <source>
        <dbReference type="Proteomes" id="UP001174694"/>
    </source>
</evidence>
<feature type="compositionally biased region" description="Low complexity" evidence="1">
    <location>
        <begin position="104"/>
        <end position="143"/>
    </location>
</feature>
<proteinExistence type="predicted"/>
<feature type="region of interest" description="Disordered" evidence="1">
    <location>
        <begin position="261"/>
        <end position="332"/>
    </location>
</feature>
<feature type="region of interest" description="Disordered" evidence="1">
    <location>
        <begin position="85"/>
        <end position="171"/>
    </location>
</feature>
<evidence type="ECO:0000313" key="2">
    <source>
        <dbReference type="EMBL" id="KAJ9148520.1"/>
    </source>
</evidence>
<feature type="compositionally biased region" description="Basic and acidic residues" evidence="1">
    <location>
        <begin position="261"/>
        <end position="270"/>
    </location>
</feature>
<reference evidence="2" key="1">
    <citation type="submission" date="2022-07" db="EMBL/GenBank/DDBJ databases">
        <title>Fungi with potential for degradation of polypropylene.</title>
        <authorList>
            <person name="Gostincar C."/>
        </authorList>
    </citation>
    <scope>NUCLEOTIDE SEQUENCE</scope>
    <source>
        <strain evidence="2">EXF-13308</strain>
    </source>
</reference>
<dbReference type="EMBL" id="JANBVO010000012">
    <property type="protein sequence ID" value="KAJ9148520.1"/>
    <property type="molecule type" value="Genomic_DNA"/>
</dbReference>